<accession>A0A381WBS6</accession>
<proteinExistence type="predicted"/>
<organism evidence="1">
    <name type="scientific">marine metagenome</name>
    <dbReference type="NCBI Taxonomy" id="408172"/>
    <lineage>
        <taxon>unclassified sequences</taxon>
        <taxon>metagenomes</taxon>
        <taxon>ecological metagenomes</taxon>
    </lineage>
</organism>
<dbReference type="AlphaFoldDB" id="A0A381WBS6"/>
<feature type="non-terminal residue" evidence="1">
    <location>
        <position position="1"/>
    </location>
</feature>
<gene>
    <name evidence="1" type="ORF">METZ01_LOCUS102778</name>
</gene>
<dbReference type="EMBL" id="UINC01011299">
    <property type="protein sequence ID" value="SVA49924.1"/>
    <property type="molecule type" value="Genomic_DNA"/>
</dbReference>
<name>A0A381WBS6_9ZZZZ</name>
<evidence type="ECO:0000313" key="1">
    <source>
        <dbReference type="EMBL" id="SVA49924.1"/>
    </source>
</evidence>
<protein>
    <submittedName>
        <fullName evidence="1">Uncharacterized protein</fullName>
    </submittedName>
</protein>
<reference evidence="1" key="1">
    <citation type="submission" date="2018-05" db="EMBL/GenBank/DDBJ databases">
        <authorList>
            <person name="Lanie J.A."/>
            <person name="Ng W.-L."/>
            <person name="Kazmierczak K.M."/>
            <person name="Andrzejewski T.M."/>
            <person name="Davidsen T.M."/>
            <person name="Wayne K.J."/>
            <person name="Tettelin H."/>
            <person name="Glass J.I."/>
            <person name="Rusch D."/>
            <person name="Podicherti R."/>
            <person name="Tsui H.-C.T."/>
            <person name="Winkler M.E."/>
        </authorList>
    </citation>
    <scope>NUCLEOTIDE SEQUENCE</scope>
</reference>
<sequence>VKQYRSRSRICYCRGIGTGHSSIDPDTAGVPPVLVTGAANDLSGL</sequence>